<evidence type="ECO:0000313" key="17">
    <source>
        <dbReference type="Ensembl" id="ENSMMOP00000027384.1"/>
    </source>
</evidence>
<evidence type="ECO:0000256" key="12">
    <source>
        <dbReference type="ARBA" id="ARBA00022807"/>
    </source>
</evidence>
<feature type="domain" description="USP" evidence="15">
    <location>
        <begin position="544"/>
        <end position="892"/>
    </location>
</feature>
<dbReference type="FunFam" id="2.30.30.190:FF:000004">
    <property type="entry name" value="Putative ubiquitin carboxyl-terminal hydrolase CYLD"/>
    <property type="match status" value="1"/>
</dbReference>
<evidence type="ECO:0000256" key="8">
    <source>
        <dbReference type="ARBA" id="ARBA00022670"/>
    </source>
</evidence>
<comment type="subcellular location">
    <subcellularLocation>
        <location evidence="2">Cytoplasm</location>
        <location evidence="2">Cytoskeleton</location>
        <location evidence="2">Microtubule organizing center</location>
        <location evidence="2">Centrosome</location>
    </subcellularLocation>
    <subcellularLocation>
        <location evidence="3">Cytoplasm</location>
        <location evidence="3">Perinuclear region</location>
    </subcellularLocation>
</comment>
<evidence type="ECO:0000313" key="18">
    <source>
        <dbReference type="Proteomes" id="UP000261620"/>
    </source>
</evidence>
<evidence type="ECO:0000256" key="3">
    <source>
        <dbReference type="ARBA" id="ARBA00004556"/>
    </source>
</evidence>
<comment type="similarity">
    <text evidence="4">Belongs to the peptidase C19 family.</text>
</comment>
<feature type="domain" description="CAP-Gly" evidence="16">
    <location>
        <begin position="444"/>
        <end position="487"/>
    </location>
</feature>
<dbReference type="PROSITE" id="PS50235">
    <property type="entry name" value="USP_3"/>
    <property type="match status" value="1"/>
</dbReference>
<dbReference type="InterPro" id="IPR038765">
    <property type="entry name" value="Papain-like_cys_pep_sf"/>
</dbReference>
<evidence type="ECO:0000256" key="1">
    <source>
        <dbReference type="ARBA" id="ARBA00000707"/>
    </source>
</evidence>
<dbReference type="SMART" id="SM01052">
    <property type="entry name" value="CAP_GLY"/>
    <property type="match status" value="3"/>
</dbReference>
<evidence type="ECO:0000256" key="13">
    <source>
        <dbReference type="ARBA" id="ARBA00022833"/>
    </source>
</evidence>
<keyword evidence="13" id="KW-0862">Zinc</keyword>
<evidence type="ECO:0000256" key="2">
    <source>
        <dbReference type="ARBA" id="ARBA00004300"/>
    </source>
</evidence>
<keyword evidence="6" id="KW-0963">Cytoplasm</keyword>
<keyword evidence="7" id="KW-0597">Phosphoprotein</keyword>
<organism evidence="17 18">
    <name type="scientific">Mola mola</name>
    <name type="common">Ocean sunfish</name>
    <name type="synonym">Tetraodon mola</name>
    <dbReference type="NCBI Taxonomy" id="94237"/>
    <lineage>
        <taxon>Eukaryota</taxon>
        <taxon>Metazoa</taxon>
        <taxon>Chordata</taxon>
        <taxon>Craniata</taxon>
        <taxon>Vertebrata</taxon>
        <taxon>Euteleostomi</taxon>
        <taxon>Actinopterygii</taxon>
        <taxon>Neopterygii</taxon>
        <taxon>Teleostei</taxon>
        <taxon>Neoteleostei</taxon>
        <taxon>Acanthomorphata</taxon>
        <taxon>Eupercaria</taxon>
        <taxon>Tetraodontiformes</taxon>
        <taxon>Molidae</taxon>
        <taxon>Mola</taxon>
    </lineage>
</organism>
<dbReference type="Gene3D" id="3.90.70.10">
    <property type="entry name" value="Cysteine proteinases"/>
    <property type="match status" value="1"/>
</dbReference>
<evidence type="ECO:0000259" key="16">
    <source>
        <dbReference type="PROSITE" id="PS50245"/>
    </source>
</evidence>
<feature type="domain" description="CAP-Gly" evidence="16">
    <location>
        <begin position="253"/>
        <end position="296"/>
    </location>
</feature>
<feature type="compositionally biased region" description="Pro residues" evidence="14">
    <location>
        <begin position="355"/>
        <end position="381"/>
    </location>
</feature>
<dbReference type="Gene3D" id="2.30.30.190">
    <property type="entry name" value="CAP Gly-rich-like domain"/>
    <property type="match status" value="3"/>
</dbReference>
<evidence type="ECO:0000256" key="7">
    <source>
        <dbReference type="ARBA" id="ARBA00022553"/>
    </source>
</evidence>
<dbReference type="PROSITE" id="PS50245">
    <property type="entry name" value="CAP_GLY_2"/>
    <property type="match status" value="2"/>
</dbReference>
<protein>
    <recommendedName>
        <fullName evidence="5">ubiquitinyl hydrolase 1</fullName>
        <ecNumber evidence="5">3.4.19.12</ecNumber>
    </recommendedName>
</protein>
<dbReference type="OMA" id="RVFFKME"/>
<reference evidence="17" key="1">
    <citation type="submission" date="2025-08" db="UniProtKB">
        <authorList>
            <consortium name="Ensembl"/>
        </authorList>
    </citation>
    <scope>IDENTIFICATION</scope>
</reference>
<dbReference type="InterPro" id="IPR036859">
    <property type="entry name" value="CAP-Gly_dom_sf"/>
</dbReference>
<dbReference type="FunFam" id="2.30.30.190:FF:000007">
    <property type="entry name" value="Putative ubiquitin carboxyl-terminal hydrolase CYLD"/>
    <property type="match status" value="1"/>
</dbReference>
<keyword evidence="11" id="KW-0378">Hydrolase</keyword>
<proteinExistence type="inferred from homology"/>
<keyword evidence="12" id="KW-0788">Thiol protease</keyword>
<keyword evidence="18" id="KW-1185">Reference proteome</keyword>
<evidence type="ECO:0000256" key="6">
    <source>
        <dbReference type="ARBA" id="ARBA00022490"/>
    </source>
</evidence>
<feature type="compositionally biased region" description="Polar residues" evidence="14">
    <location>
        <begin position="384"/>
        <end position="393"/>
    </location>
</feature>
<feature type="region of interest" description="Disordered" evidence="14">
    <location>
        <begin position="351"/>
        <end position="422"/>
    </location>
</feature>
<accession>A0A3Q3XKC8</accession>
<evidence type="ECO:0000256" key="4">
    <source>
        <dbReference type="ARBA" id="ARBA00009085"/>
    </source>
</evidence>
<dbReference type="GO" id="GO:0004843">
    <property type="term" value="F:cysteine-type deubiquitinase activity"/>
    <property type="evidence" value="ECO:0007669"/>
    <property type="project" value="UniProtKB-EC"/>
</dbReference>
<keyword evidence="9" id="KW-0479">Metal-binding</keyword>
<keyword evidence="8" id="KW-0645">Protease</keyword>
<name>A0A3Q3XKC8_MOLML</name>
<dbReference type="GO" id="GO:0005813">
    <property type="term" value="C:centrosome"/>
    <property type="evidence" value="ECO:0007669"/>
    <property type="project" value="UniProtKB-SubCell"/>
</dbReference>
<dbReference type="GO" id="GO:0046872">
    <property type="term" value="F:metal ion binding"/>
    <property type="evidence" value="ECO:0007669"/>
    <property type="project" value="UniProtKB-KW"/>
</dbReference>
<dbReference type="PANTHER" id="PTHR11830">
    <property type="entry name" value="40S RIBOSOMAL PROTEIN S3A"/>
    <property type="match status" value="1"/>
</dbReference>
<keyword evidence="10" id="KW-0833">Ubl conjugation pathway</keyword>
<evidence type="ECO:0000256" key="14">
    <source>
        <dbReference type="SAM" id="MobiDB-lite"/>
    </source>
</evidence>
<dbReference type="Proteomes" id="UP000261620">
    <property type="component" value="Unplaced"/>
</dbReference>
<dbReference type="EC" id="3.4.19.12" evidence="5"/>
<evidence type="ECO:0000259" key="15">
    <source>
        <dbReference type="PROSITE" id="PS50235"/>
    </source>
</evidence>
<dbReference type="InterPro" id="IPR028889">
    <property type="entry name" value="USP"/>
</dbReference>
<dbReference type="InterPro" id="IPR000938">
    <property type="entry name" value="CAP-Gly_domain"/>
</dbReference>
<dbReference type="SUPFAM" id="SSF54001">
    <property type="entry name" value="Cysteine proteinases"/>
    <property type="match status" value="1"/>
</dbReference>
<dbReference type="FunFam" id="3.90.70.10:FF:000206">
    <property type="entry name" value="Uncharacterized protein"/>
    <property type="match status" value="1"/>
</dbReference>
<evidence type="ECO:0000256" key="5">
    <source>
        <dbReference type="ARBA" id="ARBA00012759"/>
    </source>
</evidence>
<dbReference type="AlphaFoldDB" id="A0A3Q3XKC8"/>
<dbReference type="GO" id="GO:0048471">
    <property type="term" value="C:perinuclear region of cytoplasm"/>
    <property type="evidence" value="ECO:0007669"/>
    <property type="project" value="UniProtKB-SubCell"/>
</dbReference>
<reference evidence="17" key="2">
    <citation type="submission" date="2025-09" db="UniProtKB">
        <authorList>
            <consortium name="Ensembl"/>
        </authorList>
    </citation>
    <scope>IDENTIFICATION</scope>
</reference>
<evidence type="ECO:0000256" key="9">
    <source>
        <dbReference type="ARBA" id="ARBA00022723"/>
    </source>
</evidence>
<dbReference type="Ensembl" id="ENSMMOT00000027849.1">
    <property type="protein sequence ID" value="ENSMMOP00000027384.1"/>
    <property type="gene ID" value="ENSMMOG00000020706.1"/>
</dbReference>
<dbReference type="GO" id="GO:0006508">
    <property type="term" value="P:proteolysis"/>
    <property type="evidence" value="ECO:0007669"/>
    <property type="project" value="UniProtKB-KW"/>
</dbReference>
<evidence type="ECO:0000256" key="10">
    <source>
        <dbReference type="ARBA" id="ARBA00022786"/>
    </source>
</evidence>
<comment type="catalytic activity">
    <reaction evidence="1">
        <text>Thiol-dependent hydrolysis of ester, thioester, amide, peptide and isopeptide bonds formed by the C-terminal Gly of ubiquitin (a 76-residue protein attached to proteins as an intracellular targeting signal).</text>
        <dbReference type="EC" id="3.4.19.12"/>
    </reaction>
</comment>
<dbReference type="SUPFAM" id="SSF74924">
    <property type="entry name" value="Cap-Gly domain"/>
    <property type="match status" value="3"/>
</dbReference>
<evidence type="ECO:0000256" key="11">
    <source>
        <dbReference type="ARBA" id="ARBA00022801"/>
    </source>
</evidence>
<sequence>MSGAHESNRKRRPPKMFLISTDLKVQDQLDGPVRLQRGFMCQEQERIRGDCLWVKVLDNDIMLKIERKFLHEIPAELSGLLEPVSDPEARFRLLSNPEKLQQLASLPLDAPLWVQTGKSEGLAEAELKYLGPLTRGNSAVIFGVQLKGSAAGKGIGNGSYKGQRLFTCPEGCALFLPVSHIRLRHWSRSNGSDAHERARDSSSSSSSTPVVTFIVQATRLSPASLPPFQLGHRVFLPVEDNVYGGEVRFCGPLPGRSSAGLYVGVLLDAPVGNWDGFYKGEKLCHIPSPIYGQLLPITTVSSEPKSGRHNILQQIPKSVLKPVPPPVAKPLPMSPPATSALKIALMPPTKLALKQPPPLPPPKPAHKPLPPVLPPKPPSPTSPTMADQPQHTNGVLDPPLPLRSPDSREAFVEEGGAGEEGELEVGSMVEVNDPPLFGVIRWIGRIGGIAEQVAGVELDQEISVGTDGSYLGERHFRCPANKGLFVKLRNCRRDSRFPAPETPVNQVERCNSVAFAEWGSERLEENTPPANGEEAGELYQGWKRGIQGHLNSCYLDSTLFSLFSCCSSADWVLFWPIGRETDPNSNQAQDLLRCEIVNPLRRYGYVCASKTMALRRLLDAANSDTGFTNQEKDPEEFLNKLFQLLRVDPLLKIRSMTQQPQACHLYQLFPPTLPCSPSSPSPSPGFLVDSPIPLTSPPSSRMRVASVQTLLESSFLHGGLKLVEAPSCLLLLMPRFGKDFKMYDAILPTLSLDVTDLLDDSLRQCSICQAVAEWECVQCYEDLDITPGHLKQYCQTCNTQVHSHRKRVSHSPVKVALPEGPWTGPLHCARQRMSLFAVTCIETSHYVSFVKHGPLVNDWLFFDSMADREGGENGFNIPQVKACPEVGRYLSLTEEELSRVEATSLRESARRLLCDSYMCLYHSPELSLYK</sequence>
<dbReference type="Pfam" id="PF01302">
    <property type="entry name" value="CAP_GLY"/>
    <property type="match status" value="3"/>
</dbReference>
<dbReference type="STRING" id="94237.ENSMMOP00000027384"/>